<dbReference type="Proteomes" id="UP001262754">
    <property type="component" value="Unassembled WGS sequence"/>
</dbReference>
<proteinExistence type="predicted"/>
<evidence type="ECO:0000313" key="2">
    <source>
        <dbReference type="Proteomes" id="UP001262754"/>
    </source>
</evidence>
<dbReference type="GO" id="GO:0003677">
    <property type="term" value="F:DNA binding"/>
    <property type="evidence" value="ECO:0007669"/>
    <property type="project" value="UniProtKB-KW"/>
</dbReference>
<comment type="caution">
    <text evidence="1">The sequence shown here is derived from an EMBL/GenBank/DDBJ whole genome shotgun (WGS) entry which is preliminary data.</text>
</comment>
<keyword evidence="2" id="KW-1185">Reference proteome</keyword>
<reference evidence="1 2" key="1">
    <citation type="submission" date="2023-07" db="EMBL/GenBank/DDBJ databases">
        <title>Sorghum-associated microbial communities from plants grown in Nebraska, USA.</title>
        <authorList>
            <person name="Schachtman D."/>
        </authorList>
    </citation>
    <scope>NUCLEOTIDE SEQUENCE [LARGE SCALE GENOMIC DNA]</scope>
    <source>
        <strain evidence="1 2">DS2154</strain>
    </source>
</reference>
<protein>
    <submittedName>
        <fullName evidence="1">DNA-binding Xre family transcriptional regulator</fullName>
    </submittedName>
</protein>
<keyword evidence="1" id="KW-0238">DNA-binding</keyword>
<dbReference type="RefSeq" id="WP_018060960.1">
    <property type="nucleotide sequence ID" value="NZ_BMLD01000006.1"/>
</dbReference>
<gene>
    <name evidence="1" type="ORF">J2800_001831</name>
</gene>
<name>A0ABU1MY40_9CAUL</name>
<accession>A0ABU1MY40</accession>
<evidence type="ECO:0000313" key="1">
    <source>
        <dbReference type="EMBL" id="MDR6531089.1"/>
    </source>
</evidence>
<dbReference type="EMBL" id="JAVDRL010000005">
    <property type="protein sequence ID" value="MDR6531089.1"/>
    <property type="molecule type" value="Genomic_DNA"/>
</dbReference>
<sequence>MAETLTVPRDLVQRLRARLPAVTREHLFDCYAISETTWTKLRDGKPIKRSTLERILQRYERLLARAA</sequence>
<organism evidence="1 2">
    <name type="scientific">Caulobacter rhizosphaerae</name>
    <dbReference type="NCBI Taxonomy" id="2010972"/>
    <lineage>
        <taxon>Bacteria</taxon>
        <taxon>Pseudomonadati</taxon>
        <taxon>Pseudomonadota</taxon>
        <taxon>Alphaproteobacteria</taxon>
        <taxon>Caulobacterales</taxon>
        <taxon>Caulobacteraceae</taxon>
        <taxon>Caulobacter</taxon>
    </lineage>
</organism>